<protein>
    <submittedName>
        <fullName evidence="2">Uncharacterized protein</fullName>
    </submittedName>
</protein>
<feature type="transmembrane region" description="Helical" evidence="1">
    <location>
        <begin position="37"/>
        <end position="56"/>
    </location>
</feature>
<evidence type="ECO:0000313" key="3">
    <source>
        <dbReference type="Proteomes" id="UP001272242"/>
    </source>
</evidence>
<name>A0ABU5EUA0_9BACT</name>
<dbReference type="Proteomes" id="UP001272242">
    <property type="component" value="Unassembled WGS sequence"/>
</dbReference>
<organism evidence="2 3">
    <name type="scientific">Gemmata algarum</name>
    <dbReference type="NCBI Taxonomy" id="2975278"/>
    <lineage>
        <taxon>Bacteria</taxon>
        <taxon>Pseudomonadati</taxon>
        <taxon>Planctomycetota</taxon>
        <taxon>Planctomycetia</taxon>
        <taxon>Gemmatales</taxon>
        <taxon>Gemmataceae</taxon>
        <taxon>Gemmata</taxon>
    </lineage>
</organism>
<reference evidence="3" key="1">
    <citation type="journal article" date="2023" name="Mar. Drugs">
        <title>Gemmata algarum, a Novel Planctomycete Isolated from an Algal Mat, Displays Antimicrobial Activity.</title>
        <authorList>
            <person name="Kumar G."/>
            <person name="Kallscheuer N."/>
            <person name="Kashif M."/>
            <person name="Ahamad S."/>
            <person name="Jagadeeshwari U."/>
            <person name="Pannikurungottu S."/>
            <person name="Haufschild T."/>
            <person name="Kabuu M."/>
            <person name="Sasikala C."/>
            <person name="Jogler C."/>
            <person name="Ramana C."/>
        </authorList>
    </citation>
    <scope>NUCLEOTIDE SEQUENCE [LARGE SCALE GENOMIC DNA]</scope>
    <source>
        <strain evidence="3">JC673</strain>
    </source>
</reference>
<evidence type="ECO:0000313" key="2">
    <source>
        <dbReference type="EMBL" id="MDY3558548.1"/>
    </source>
</evidence>
<proteinExistence type="predicted"/>
<sequence length="107" mass="11296">MWKGVCRGIGLVVGSLAVVRAFFASLARIDSADELDYLVDLDVVIGGAFAVALLLVVTPSLHRASAKWCAVVAALVVGVGVSGALVWHHEEQVRIRSMPPVPHPADE</sequence>
<dbReference type="RefSeq" id="WP_320685454.1">
    <property type="nucleotide sequence ID" value="NZ_JAXBLV010000034.1"/>
</dbReference>
<keyword evidence="1" id="KW-0472">Membrane</keyword>
<accession>A0ABU5EUA0</accession>
<keyword evidence="1" id="KW-0812">Transmembrane</keyword>
<comment type="caution">
    <text evidence="2">The sequence shown here is derived from an EMBL/GenBank/DDBJ whole genome shotgun (WGS) entry which is preliminary data.</text>
</comment>
<keyword evidence="1" id="KW-1133">Transmembrane helix</keyword>
<keyword evidence="3" id="KW-1185">Reference proteome</keyword>
<gene>
    <name evidence="2" type="ORF">R5W23_005668</name>
</gene>
<evidence type="ECO:0000256" key="1">
    <source>
        <dbReference type="SAM" id="Phobius"/>
    </source>
</evidence>
<feature type="transmembrane region" description="Helical" evidence="1">
    <location>
        <begin position="68"/>
        <end position="88"/>
    </location>
</feature>
<dbReference type="EMBL" id="JAXBLV010000034">
    <property type="protein sequence ID" value="MDY3558548.1"/>
    <property type="molecule type" value="Genomic_DNA"/>
</dbReference>